<proteinExistence type="inferred from homology"/>
<protein>
    <recommendedName>
        <fullName evidence="2">Protein argonaute</fullName>
    </recommendedName>
</protein>
<dbReference type="Gene3D" id="3.30.420.10">
    <property type="entry name" value="Ribonuclease H-like superfamily/Ribonuclease H"/>
    <property type="match status" value="1"/>
</dbReference>
<dbReference type="InterPro" id="IPR003165">
    <property type="entry name" value="Piwi"/>
</dbReference>
<dbReference type="Pfam" id="PF02171">
    <property type="entry name" value="Piwi"/>
    <property type="match status" value="1"/>
</dbReference>
<dbReference type="HOGENOM" id="CLU_440006_0_0_0"/>
<dbReference type="InterPro" id="IPR036397">
    <property type="entry name" value="RNaseH_sf"/>
</dbReference>
<accession>D2QY15</accession>
<reference evidence="4 5" key="1">
    <citation type="journal article" date="2009" name="Stand. Genomic Sci.">
        <title>Complete genome sequence of Pirellula staleyi type strain (ATCC 27377).</title>
        <authorList>
            <person name="Clum A."/>
            <person name="Tindall B.J."/>
            <person name="Sikorski J."/>
            <person name="Ivanova N."/>
            <person name="Mavrommatis K."/>
            <person name="Lucas S."/>
            <person name="Glavina del Rio T."/>
            <person name="Nolan M."/>
            <person name="Chen F."/>
            <person name="Tice H."/>
            <person name="Pitluck S."/>
            <person name="Cheng J.F."/>
            <person name="Chertkov O."/>
            <person name="Brettin T."/>
            <person name="Han C."/>
            <person name="Detter J.C."/>
            <person name="Kuske C."/>
            <person name="Bruce D."/>
            <person name="Goodwin L."/>
            <person name="Ovchinikova G."/>
            <person name="Pati A."/>
            <person name="Mikhailova N."/>
            <person name="Chen A."/>
            <person name="Palaniappan K."/>
            <person name="Land M."/>
            <person name="Hauser L."/>
            <person name="Chang Y.J."/>
            <person name="Jeffries C.D."/>
            <person name="Chain P."/>
            <person name="Rohde M."/>
            <person name="Goker M."/>
            <person name="Bristow J."/>
            <person name="Eisen J.A."/>
            <person name="Markowitz V."/>
            <person name="Hugenholtz P."/>
            <person name="Kyrpides N.C."/>
            <person name="Klenk H.P."/>
            <person name="Lapidus A."/>
        </authorList>
    </citation>
    <scope>NUCLEOTIDE SEQUENCE [LARGE SCALE GENOMIC DNA]</scope>
    <source>
        <strain evidence="5">ATCC 27377 / DSM 6068 / ICPB 4128</strain>
    </source>
</reference>
<dbReference type="AlphaFoldDB" id="D2QY15"/>
<evidence type="ECO:0000313" key="5">
    <source>
        <dbReference type="Proteomes" id="UP000001887"/>
    </source>
</evidence>
<sequence>MDYSKTNNTASKMPAVGQQVALNMFPLIDQRFPFKVFRRLAEANEGAPDEGIRKYSLPPNGTVQGTDDPWPQFWVSFEARDGFLPFAGDAKTNPHLAMAFLFHLLVVSAKASGLEHFIQDGIKKKVAFVLDTHPEGKSCVWLSPYQCRSARSIGFLVDFWFRKEEVQALNREVLRLSHALNAQYRENTDFYATRYASLQQFLDRIYPSLFPLQLSEYPPMDIRKTLQNVDSSLLKTKMYLAGGSKPSSSQFTAVKLDGPIQRVTGDVRICFVYQPQDKPLSHDLYKALRGDTYSQFLGMERMFGFSLGKEHVFGIPIQDYSPDELATATTAIKAQSGGALVVPIVLIPWLRHDTEDFSDQYYVTKHAFLKAGLPSQFVSTKTIRNKASFKWTVSNIGMAVFAKLGGKPWKVVSENDDCLIVGIGQSHRCGEDKTISRYYSYCVLTDSSGLYEDVRVLGKDTDERSYLTRFADNLLEIFRGHSQQFSRFAIHTPFKLRHEEMTAIQDAITRFTLETRRPMTFAVLKFNADSDFIGYSATTNARVPFESTLVPLSFQDFLVWFEGLQFHKSTVERRYGRPVHVEFIYPHFDRKSRGSGLSLEQKSVYLQDSLNLSGANWRGFNAKSLPVSVFYAKLIARYFSQFERLGLEECELDNLTPWFL</sequence>
<dbReference type="PROSITE" id="PS50822">
    <property type="entry name" value="PIWI"/>
    <property type="match status" value="1"/>
</dbReference>
<feature type="domain" description="Piwi" evidence="3">
    <location>
        <begin position="345"/>
        <end position="427"/>
    </location>
</feature>
<evidence type="ECO:0000259" key="3">
    <source>
        <dbReference type="PROSITE" id="PS50822"/>
    </source>
</evidence>
<dbReference type="Proteomes" id="UP000001887">
    <property type="component" value="Chromosome"/>
</dbReference>
<evidence type="ECO:0000313" key="4">
    <source>
        <dbReference type="EMBL" id="ADB18092.1"/>
    </source>
</evidence>
<evidence type="ECO:0000256" key="2">
    <source>
        <dbReference type="ARBA" id="ARBA00035032"/>
    </source>
</evidence>
<dbReference type="Gene3D" id="3.40.50.2300">
    <property type="match status" value="1"/>
</dbReference>
<dbReference type="eggNOG" id="COG1431">
    <property type="taxonomic scope" value="Bacteria"/>
</dbReference>
<keyword evidence="5" id="KW-1185">Reference proteome</keyword>
<comment type="similarity">
    <text evidence="1">Belongs to the argonaute family. Long pAgo subfamily.</text>
</comment>
<dbReference type="InterPro" id="IPR012337">
    <property type="entry name" value="RNaseH-like_sf"/>
</dbReference>
<dbReference type="SUPFAM" id="SSF53098">
    <property type="entry name" value="Ribonuclease H-like"/>
    <property type="match status" value="1"/>
</dbReference>
<organism evidence="4 5">
    <name type="scientific">Pirellula staleyi (strain ATCC 27377 / DSM 6068 / ICPB 4128)</name>
    <name type="common">Pirella staleyi</name>
    <dbReference type="NCBI Taxonomy" id="530564"/>
    <lineage>
        <taxon>Bacteria</taxon>
        <taxon>Pseudomonadati</taxon>
        <taxon>Planctomycetota</taxon>
        <taxon>Planctomycetia</taxon>
        <taxon>Pirellulales</taxon>
        <taxon>Pirellulaceae</taxon>
        <taxon>Pirellula</taxon>
    </lineage>
</organism>
<name>D2QY15_PIRSD</name>
<dbReference type="GO" id="GO:0003676">
    <property type="term" value="F:nucleic acid binding"/>
    <property type="evidence" value="ECO:0007669"/>
    <property type="project" value="InterPro"/>
</dbReference>
<gene>
    <name evidence="4" type="ordered locus">Psta_3428</name>
</gene>
<evidence type="ECO:0000256" key="1">
    <source>
        <dbReference type="ARBA" id="ARBA00035012"/>
    </source>
</evidence>
<dbReference type="STRING" id="530564.Psta_3428"/>
<dbReference type="OrthoDB" id="580851at2"/>
<dbReference type="SMART" id="SM00950">
    <property type="entry name" value="Piwi"/>
    <property type="match status" value="1"/>
</dbReference>
<dbReference type="KEGG" id="psl:Psta_3428"/>
<dbReference type="EMBL" id="CP001848">
    <property type="protein sequence ID" value="ADB18092.1"/>
    <property type="molecule type" value="Genomic_DNA"/>
</dbReference>